<evidence type="ECO:0000259" key="2">
    <source>
        <dbReference type="Pfam" id="PF23726"/>
    </source>
</evidence>
<dbReference type="SUPFAM" id="SSF50978">
    <property type="entry name" value="WD40 repeat-like"/>
    <property type="match status" value="1"/>
</dbReference>
<dbReference type="Proteomes" id="UP001479436">
    <property type="component" value="Unassembled WGS sequence"/>
</dbReference>
<comment type="caution">
    <text evidence="3">The sequence shown here is derived from an EMBL/GenBank/DDBJ whole genome shotgun (WGS) entry which is preliminary data.</text>
</comment>
<dbReference type="InterPro" id="IPR050358">
    <property type="entry name" value="RSE1/DDB1/CFT1"/>
</dbReference>
<dbReference type="Gene3D" id="2.130.10.10">
    <property type="entry name" value="YVTN repeat-like/Quinoprotein amine dehydrogenase"/>
    <property type="match status" value="2"/>
</dbReference>
<evidence type="ECO:0000313" key="3">
    <source>
        <dbReference type="EMBL" id="KAK9764102.1"/>
    </source>
</evidence>
<dbReference type="Pfam" id="PF23726">
    <property type="entry name" value="Beta-prop_RSE1_2nd"/>
    <property type="match status" value="1"/>
</dbReference>
<dbReference type="PANTHER" id="PTHR10644">
    <property type="entry name" value="DNA REPAIR/RNA PROCESSING CPSF FAMILY"/>
    <property type="match status" value="1"/>
</dbReference>
<dbReference type="InterPro" id="IPR058543">
    <property type="entry name" value="Beta-prop_RSE1/DDB1/CPSF1_2nd"/>
</dbReference>
<reference evidence="3 4" key="1">
    <citation type="submission" date="2023-04" db="EMBL/GenBank/DDBJ databases">
        <title>Genome of Basidiobolus ranarum AG-B5.</title>
        <authorList>
            <person name="Stajich J.E."/>
            <person name="Carter-House D."/>
            <person name="Gryganskyi A."/>
        </authorList>
    </citation>
    <scope>NUCLEOTIDE SEQUENCE [LARGE SCALE GENOMIC DNA]</scope>
    <source>
        <strain evidence="3 4">AG-B5</strain>
    </source>
</reference>
<evidence type="ECO:0000259" key="1">
    <source>
        <dbReference type="Pfam" id="PF03178"/>
    </source>
</evidence>
<name>A0ABR2WRM1_9FUNG</name>
<dbReference type="InterPro" id="IPR036322">
    <property type="entry name" value="WD40_repeat_dom_sf"/>
</dbReference>
<feature type="non-terminal residue" evidence="3">
    <location>
        <position position="1"/>
    </location>
</feature>
<accession>A0ABR2WRM1</accession>
<dbReference type="InterPro" id="IPR004871">
    <property type="entry name" value="RSE1/DDB1/CPSF1_C"/>
</dbReference>
<dbReference type="InterPro" id="IPR015943">
    <property type="entry name" value="WD40/YVTN_repeat-like_dom_sf"/>
</dbReference>
<evidence type="ECO:0008006" key="5">
    <source>
        <dbReference type="Google" id="ProtNLM"/>
    </source>
</evidence>
<evidence type="ECO:0000313" key="4">
    <source>
        <dbReference type="Proteomes" id="UP001479436"/>
    </source>
</evidence>
<proteinExistence type="predicted"/>
<protein>
    <recommendedName>
        <fullName evidence="5">DNA damage-binding protein 1</fullName>
    </recommendedName>
</protein>
<sequence length="1013" mass="112150">DTEKSASIVLYQFWLKEPLQPAQIYGKLPLGKDFPLPLHLIPLPHHPESFLIINERQILFLQADDVTSGNVSYYRVNLPFISRGAFEGGAAPLVTSYSLPSELPPLTSGISLAVAATQYLYFGTDNGALYKAIITAEPYIEFQLLGNLNPIGEAMHVIAIDDQQGDLLEISGEMANGAVVMIDPYNNISVRTEILNWSPVLDFVSLDYYNEHHDSLYLCSGGSSGGSIREIRNGVGVTTIVTTGSDFGSANRLWSLKVDPSDANDSFLVISFVHETRLMYSGAGELEDISDRSGFDLEESTIGAGAIHNSGYLAQICHRAVVVTRPSLSDDETASNSARWTPPDNVTITVGLTIGNSIILGLSSNQTHSLLMLAVNIDLTTKEITFVVVANVELENEPCSIDCISSNTIAPVPICLIGTYKPSIEIYSINSSLGFELLHSEPLGSYSSEGINIPQSTGFVGTEKKHFLAGLRDGTIIQYSWEWSTENGKPLLRLPTSRKIGVFPVQIVYPQQGIHTDFVLIFSDRAWKITSSSGGLAFNSVSFNQSEQITAATAFADGSEYDGYLTVTKNVLNYVYLDSEKRNNVRQIVQENTPRRIIYDKMTEKFLIACNVDSYTQSTTTVLKLIEPLSGQVLTEQRMRDREIAYSMCVWNIAGKRKYRYICVGTGIQDSGSVPHHGRLLIYNLKKTSSRKHPSTEAAIYELKLVWENERPGAVYSICPFEDGYLLVSAGKTLYMFYLDLNVKKLVESCKISTRSPVVSISVQGAWISVGTQKDSVLLYTFDKTQQSLEFVRGGRHLRLVANSKLISDCLSVGTDKLGTVFGMTYGEDSIKRSLSDSFAFNHGETILRLNLGSMIYGATDNGTEGHIGWTETTEESEEHKQPAIIGCSLIGSVIIYLRLNEKGYSTLEELQSILVKHPSTRPLLGNDHYRFRSLVVPAQNVIDGEMVSQFAQLAYTTKVEIVRSSQFFGQLGLDLINNSTQEIHPNDKERVRDELIIQWILQLLQELNQHCY</sequence>
<feature type="domain" description="RSE1/DDB1/CPSF1 second beta-propeller" evidence="2">
    <location>
        <begin position="245"/>
        <end position="572"/>
    </location>
</feature>
<feature type="domain" description="RSE1/DDB1/CPSF1 C-terminal" evidence="1">
    <location>
        <begin position="623"/>
        <end position="952"/>
    </location>
</feature>
<organism evidence="3 4">
    <name type="scientific">Basidiobolus ranarum</name>
    <dbReference type="NCBI Taxonomy" id="34480"/>
    <lineage>
        <taxon>Eukaryota</taxon>
        <taxon>Fungi</taxon>
        <taxon>Fungi incertae sedis</taxon>
        <taxon>Zoopagomycota</taxon>
        <taxon>Entomophthoromycotina</taxon>
        <taxon>Basidiobolomycetes</taxon>
        <taxon>Basidiobolales</taxon>
        <taxon>Basidiobolaceae</taxon>
        <taxon>Basidiobolus</taxon>
    </lineage>
</organism>
<dbReference type="EMBL" id="JASJQH010000493">
    <property type="protein sequence ID" value="KAK9764102.1"/>
    <property type="molecule type" value="Genomic_DNA"/>
</dbReference>
<keyword evidence="4" id="KW-1185">Reference proteome</keyword>
<gene>
    <name evidence="3" type="ORF">K7432_008679</name>
</gene>
<dbReference type="Pfam" id="PF03178">
    <property type="entry name" value="CPSF_A"/>
    <property type="match status" value="1"/>
</dbReference>